<evidence type="ECO:0000313" key="1">
    <source>
        <dbReference type="Proteomes" id="UP000046392"/>
    </source>
</evidence>
<name>A0A0N5BYX9_STREA</name>
<sequence length="368" mass="43491">MDISEENNMLFKLLKINLIRKVIIKHIPSFTDINNLVNVCKFMNCGLEKENIERSILSYHDIQDIWVKNDHVHEYDKASSVIRLNNFKFTKSYYSESLRDRLRTFFGETLHIGSCVWSSIDLSINEWKEEDYVPFIQKLTEELNLNCATRKDVRKLKFELKFRDNADYIILDVLSHIKHDNIKRISLPVNCFTCPSNKYNVINCNIFNGFPNLTELSLDFSFSRSDYYDLAYHKDIFERFVQQFSTAKNPTILFESLEHEDAMRANELNEIINSITKYNVKVKLKVNIEYYKFIGECEKCADTMGFFSPVKQYITIVYDSISDYRRLLYSVEILKTFENLSTLDLKFVLPAITGNFTPSYNQSQRFWT</sequence>
<evidence type="ECO:0000313" key="2">
    <source>
        <dbReference type="WBParaSite" id="SPAL_0001097800.1"/>
    </source>
</evidence>
<proteinExistence type="predicted"/>
<accession>A0A0N5BYX9</accession>
<keyword evidence="1" id="KW-1185">Reference proteome</keyword>
<dbReference type="AlphaFoldDB" id="A0A0N5BYX9"/>
<dbReference type="Proteomes" id="UP000046392">
    <property type="component" value="Unplaced"/>
</dbReference>
<organism evidence="1 2">
    <name type="scientific">Strongyloides papillosus</name>
    <name type="common">Intestinal threadworm</name>
    <dbReference type="NCBI Taxonomy" id="174720"/>
    <lineage>
        <taxon>Eukaryota</taxon>
        <taxon>Metazoa</taxon>
        <taxon>Ecdysozoa</taxon>
        <taxon>Nematoda</taxon>
        <taxon>Chromadorea</taxon>
        <taxon>Rhabditida</taxon>
        <taxon>Tylenchina</taxon>
        <taxon>Panagrolaimomorpha</taxon>
        <taxon>Strongyloidoidea</taxon>
        <taxon>Strongyloididae</taxon>
        <taxon>Strongyloides</taxon>
    </lineage>
</organism>
<protein>
    <submittedName>
        <fullName evidence="2">F-box domain-containing protein</fullName>
    </submittedName>
</protein>
<reference evidence="2" key="1">
    <citation type="submission" date="2017-02" db="UniProtKB">
        <authorList>
            <consortium name="WormBaseParasite"/>
        </authorList>
    </citation>
    <scope>IDENTIFICATION</scope>
</reference>
<dbReference type="WBParaSite" id="SPAL_0001097800.1">
    <property type="protein sequence ID" value="SPAL_0001097800.1"/>
    <property type="gene ID" value="SPAL_0001097800"/>
</dbReference>